<accession>A0A2V0QDE1</accession>
<proteinExistence type="predicted"/>
<organism evidence="1 2">
    <name type="scientific">Pseudomonas syringae pv. actinidiae</name>
    <dbReference type="NCBI Taxonomy" id="103796"/>
    <lineage>
        <taxon>Bacteria</taxon>
        <taxon>Pseudomonadati</taxon>
        <taxon>Pseudomonadota</taxon>
        <taxon>Gammaproteobacteria</taxon>
        <taxon>Pseudomonadales</taxon>
        <taxon>Pseudomonadaceae</taxon>
        <taxon>Pseudomonas</taxon>
        <taxon>Pseudomonas syringae</taxon>
    </lineage>
</organism>
<dbReference type="Proteomes" id="UP000247480">
    <property type="component" value="Unassembled WGS sequence"/>
</dbReference>
<dbReference type="AlphaFoldDB" id="A0A2V0QDE1"/>
<gene>
    <name evidence="1" type="ORF">KPSA1_04390</name>
</gene>
<name>A0A2V0QDE1_PSESF</name>
<evidence type="ECO:0000313" key="2">
    <source>
        <dbReference type="Proteomes" id="UP000247480"/>
    </source>
</evidence>
<dbReference type="EMBL" id="BGJZ01000217">
    <property type="protein sequence ID" value="GBH10961.1"/>
    <property type="molecule type" value="Genomic_DNA"/>
</dbReference>
<evidence type="ECO:0000313" key="1">
    <source>
        <dbReference type="EMBL" id="GBH10961.1"/>
    </source>
</evidence>
<sequence>MKPVSSAFIATGCWPVNWGKSDPTGHGWFKLPRIFRTRRLEKQAWKADKKEFWTLIEQDIKNEGLKGRYAQAYRDLQAKDAKDNKAYISSLVKYRREKALEAEMLKANKGDVKKPREKEALLRQKWRPRQVRPPTWEGFQAATGMLVFLMSVLLSLRF</sequence>
<protein>
    <submittedName>
        <fullName evidence="1">Uncharacterized protein</fullName>
    </submittedName>
</protein>
<comment type="caution">
    <text evidence="1">The sequence shown here is derived from an EMBL/GenBank/DDBJ whole genome shotgun (WGS) entry which is preliminary data.</text>
</comment>
<reference evidence="1 2" key="1">
    <citation type="submission" date="2018-04" db="EMBL/GenBank/DDBJ databases">
        <title>Draft genome sequence of Pseudomonas syringae pv. actinidiae biovar 1 strains isolated from kiwifruit in Kagawa prefecture.</title>
        <authorList>
            <person name="Tabuchi M."/>
            <person name="Saito M."/>
            <person name="Fujiwara S."/>
            <person name="Sasa N."/>
            <person name="Akimitsu K."/>
            <person name="Gomi K."/>
            <person name="Konishi-Sugita S."/>
            <person name="Hamano K."/>
            <person name="Kataoka I."/>
        </authorList>
    </citation>
    <scope>NUCLEOTIDE SEQUENCE [LARGE SCALE GENOMIC DNA]</scope>
    <source>
        <strain evidence="1 2">MAFF212206</strain>
    </source>
</reference>